<dbReference type="GO" id="GO:0005886">
    <property type="term" value="C:plasma membrane"/>
    <property type="evidence" value="ECO:0007669"/>
    <property type="project" value="UniProtKB-SubCell"/>
</dbReference>
<protein>
    <submittedName>
        <fullName evidence="13">YidC/Oxa1 family membrane protein insertase</fullName>
    </submittedName>
</protein>
<dbReference type="GO" id="GO:0015031">
    <property type="term" value="P:protein transport"/>
    <property type="evidence" value="ECO:0007669"/>
    <property type="project" value="UniProtKB-KW"/>
</dbReference>
<evidence type="ECO:0000256" key="2">
    <source>
        <dbReference type="ARBA" id="ARBA00022448"/>
    </source>
</evidence>
<dbReference type="Pfam" id="PF02096">
    <property type="entry name" value="60KD_IMP"/>
    <property type="match status" value="1"/>
</dbReference>
<feature type="transmembrane region" description="Helical" evidence="11">
    <location>
        <begin position="27"/>
        <end position="60"/>
    </location>
</feature>
<dbReference type="AlphaFoldDB" id="A0A6N7J2M7"/>
<dbReference type="PANTHER" id="PTHR12428:SF65">
    <property type="entry name" value="CYTOCHROME C OXIDASE ASSEMBLY PROTEIN COX18, MITOCHONDRIAL"/>
    <property type="match status" value="1"/>
</dbReference>
<dbReference type="GO" id="GO:0051205">
    <property type="term" value="P:protein insertion into membrane"/>
    <property type="evidence" value="ECO:0007669"/>
    <property type="project" value="TreeGrafter"/>
</dbReference>
<dbReference type="InterPro" id="IPR028055">
    <property type="entry name" value="YidC/Oxa/ALB_C"/>
</dbReference>
<evidence type="ECO:0000256" key="9">
    <source>
        <dbReference type="RuleBase" id="RU003945"/>
    </source>
</evidence>
<evidence type="ECO:0000256" key="3">
    <source>
        <dbReference type="ARBA" id="ARBA00022475"/>
    </source>
</evidence>
<feature type="compositionally biased region" description="Polar residues" evidence="10">
    <location>
        <begin position="371"/>
        <end position="380"/>
    </location>
</feature>
<dbReference type="CDD" id="cd20070">
    <property type="entry name" value="5TM_YidC_Alb3"/>
    <property type="match status" value="1"/>
</dbReference>
<keyword evidence="6 11" id="KW-1133">Transmembrane helix</keyword>
<reference evidence="13" key="1">
    <citation type="journal article" date="2020" name="Appl. Environ. Microbiol.">
        <title>Medium-Chain Fatty Acid Synthesis by 'Candidatus Weimeria bifida' gen. nov., sp. nov., and 'Candidatus Pseudoramibacter fermentans' sp. nov.</title>
        <authorList>
            <person name="Scarborough M.J."/>
            <person name="Myers K.S."/>
            <person name="Donohue T.J."/>
            <person name="Noguera D.R."/>
        </authorList>
    </citation>
    <scope>NUCLEOTIDE SEQUENCE</scope>
    <source>
        <strain evidence="13">LCO1.1</strain>
    </source>
</reference>
<keyword evidence="7 11" id="KW-0472">Membrane</keyword>
<dbReference type="GO" id="GO:0032977">
    <property type="term" value="F:membrane insertase activity"/>
    <property type="evidence" value="ECO:0007669"/>
    <property type="project" value="InterPro"/>
</dbReference>
<evidence type="ECO:0000259" key="12">
    <source>
        <dbReference type="Pfam" id="PF02096"/>
    </source>
</evidence>
<comment type="caution">
    <text evidence="13">The sequence shown here is derived from an EMBL/GenBank/DDBJ whole genome shotgun (WGS) entry which is preliminary data.</text>
</comment>
<dbReference type="InterPro" id="IPR047196">
    <property type="entry name" value="YidC_ALB_C"/>
</dbReference>
<evidence type="ECO:0000256" key="10">
    <source>
        <dbReference type="SAM" id="MobiDB-lite"/>
    </source>
</evidence>
<feature type="transmembrane region" description="Helical" evidence="11">
    <location>
        <begin position="296"/>
        <end position="319"/>
    </location>
</feature>
<keyword evidence="4 9" id="KW-0812">Transmembrane</keyword>
<organism evidence="13 14">
    <name type="scientific">Candidatus Weimeria bifida</name>
    <dbReference type="NCBI Taxonomy" id="2599074"/>
    <lineage>
        <taxon>Bacteria</taxon>
        <taxon>Bacillati</taxon>
        <taxon>Bacillota</taxon>
        <taxon>Clostridia</taxon>
        <taxon>Lachnospirales</taxon>
        <taxon>Lachnospiraceae</taxon>
        <taxon>Candidatus Weimeria</taxon>
    </lineage>
</organism>
<keyword evidence="14" id="KW-1185">Reference proteome</keyword>
<evidence type="ECO:0000256" key="7">
    <source>
        <dbReference type="ARBA" id="ARBA00023136"/>
    </source>
</evidence>
<sequence>MFLTASNTAIIGPIARGLGWVMDKLYYLIYSLLGIHGGAIAIAIMLFTIVIYMALLPLTFKQQKFAMLQRKMQPEMKAIQDKYKNKRDTASMQAMQEETQALYDKYGVSPMGSCIQLVIQLPILYALYGVFNNIPAYLSSVKSIFTNVATGIFKTSGFESVMSKLVITAHLSNIDFKAGDSAAIKNHIIDVLYKLPNSGWNTLQNDFPKLSSQIETAHRQLSQVNYFGVLNISDTPWSQMMSGIHGAGAGLFIAALLIPIVAYLSQYFNMKLTPQSDNGNDAAARQMKTMNFMMPLITFFISFTTPVGLSLYWIAGAVIRSIQQIVLNKHFEKIDLNDIIEKNKEKAAKKAEKRGIKRANMYQYGNMSTRNLSRSANISQDKADQLNKAREASSKARKGSMTSKANLVKDFNERNTKK</sequence>
<keyword evidence="2" id="KW-0813">Transport</keyword>
<evidence type="ECO:0000256" key="11">
    <source>
        <dbReference type="SAM" id="Phobius"/>
    </source>
</evidence>
<feature type="domain" description="Membrane insertase YidC/Oxa/ALB C-terminal" evidence="12">
    <location>
        <begin position="41"/>
        <end position="329"/>
    </location>
</feature>
<evidence type="ECO:0000256" key="1">
    <source>
        <dbReference type="ARBA" id="ARBA00004651"/>
    </source>
</evidence>
<keyword evidence="3" id="KW-1003">Cell membrane</keyword>
<evidence type="ECO:0000256" key="6">
    <source>
        <dbReference type="ARBA" id="ARBA00022989"/>
    </source>
</evidence>
<evidence type="ECO:0000313" key="13">
    <source>
        <dbReference type="EMBL" id="MQN01999.1"/>
    </source>
</evidence>
<gene>
    <name evidence="13" type="ORF">FRC54_08880</name>
</gene>
<keyword evidence="5" id="KW-0653">Protein transport</keyword>
<proteinExistence type="inferred from homology"/>
<dbReference type="EMBL" id="VOGC01000007">
    <property type="protein sequence ID" value="MQN01999.1"/>
    <property type="molecule type" value="Genomic_DNA"/>
</dbReference>
<feature type="transmembrane region" description="Helical" evidence="11">
    <location>
        <begin position="247"/>
        <end position="268"/>
    </location>
</feature>
<comment type="subcellular location">
    <subcellularLocation>
        <location evidence="1">Cell membrane</location>
        <topology evidence="1">Multi-pass membrane protein</topology>
    </subcellularLocation>
    <subcellularLocation>
        <location evidence="9">Membrane</location>
        <topology evidence="9">Multi-pass membrane protein</topology>
    </subcellularLocation>
</comment>
<comment type="similarity">
    <text evidence="9">Belongs to the OXA1/ALB3/YidC family.</text>
</comment>
<evidence type="ECO:0000256" key="8">
    <source>
        <dbReference type="ARBA" id="ARBA00023186"/>
    </source>
</evidence>
<accession>A0A6N7J2M7</accession>
<dbReference type="NCBIfam" id="TIGR03592">
    <property type="entry name" value="yidC_oxa1_cterm"/>
    <property type="match status" value="1"/>
</dbReference>
<dbReference type="InterPro" id="IPR001708">
    <property type="entry name" value="YidC/ALB3/OXA1/COX18"/>
</dbReference>
<evidence type="ECO:0000256" key="5">
    <source>
        <dbReference type="ARBA" id="ARBA00022927"/>
    </source>
</evidence>
<evidence type="ECO:0000256" key="4">
    <source>
        <dbReference type="ARBA" id="ARBA00022692"/>
    </source>
</evidence>
<evidence type="ECO:0000313" key="14">
    <source>
        <dbReference type="Proteomes" id="UP000460257"/>
    </source>
</evidence>
<keyword evidence="8" id="KW-0143">Chaperone</keyword>
<dbReference type="PANTHER" id="PTHR12428">
    <property type="entry name" value="OXA1"/>
    <property type="match status" value="1"/>
</dbReference>
<dbReference type="Proteomes" id="UP000460257">
    <property type="component" value="Unassembled WGS sequence"/>
</dbReference>
<feature type="region of interest" description="Disordered" evidence="10">
    <location>
        <begin position="371"/>
        <end position="418"/>
    </location>
</feature>
<name>A0A6N7J2M7_9FIRM</name>
<feature type="compositionally biased region" description="Basic and acidic residues" evidence="10">
    <location>
        <begin position="381"/>
        <end position="394"/>
    </location>
</feature>